<keyword evidence="3" id="KW-0238">DNA-binding</keyword>
<comment type="function">
    <text evidence="5">Component of the kinetochore, a multiprotein complex that assembles on centromeric DNA and attaches chromosomes to spindle microtubules, mediating chromosome segregation and sister chromatid segregation during meiosis and mitosis. Component of the inner kinetochore constitutive centromere-associated network (CCAN), which serves as a structural platform for outer kinetochore assembly.</text>
</comment>
<evidence type="ECO:0000256" key="3">
    <source>
        <dbReference type="ARBA" id="ARBA00023125"/>
    </source>
</evidence>
<keyword evidence="4" id="KW-0539">Nucleus</keyword>
<dbReference type="GO" id="GO:0051315">
    <property type="term" value="P:attachment of mitotic spindle microtubules to kinetochore"/>
    <property type="evidence" value="ECO:0007669"/>
    <property type="project" value="TreeGrafter"/>
</dbReference>
<dbReference type="GO" id="GO:0000776">
    <property type="term" value="C:kinetochore"/>
    <property type="evidence" value="ECO:0007669"/>
    <property type="project" value="InterPro"/>
</dbReference>
<evidence type="ECO:0000259" key="8">
    <source>
        <dbReference type="Pfam" id="PF11699"/>
    </source>
</evidence>
<evidence type="ECO:0000313" key="9">
    <source>
        <dbReference type="EMBL" id="KAF5373880.1"/>
    </source>
</evidence>
<dbReference type="FunFam" id="2.60.120.10:FF:000033">
    <property type="entry name" value="Centromere protein C 1"/>
    <property type="match status" value="1"/>
</dbReference>
<feature type="compositionally biased region" description="Low complexity" evidence="7">
    <location>
        <begin position="510"/>
        <end position="531"/>
    </location>
</feature>
<proteinExistence type="inferred from homology"/>
<dbReference type="InterPro" id="IPR014710">
    <property type="entry name" value="RmlC-like_jellyroll"/>
</dbReference>
<dbReference type="PANTHER" id="PTHR16684">
    <property type="entry name" value="CENTROMERE PROTEIN C"/>
    <property type="match status" value="1"/>
</dbReference>
<name>A0A8H5LXP4_9AGAR</name>
<feature type="compositionally biased region" description="Acidic residues" evidence="7">
    <location>
        <begin position="197"/>
        <end position="206"/>
    </location>
</feature>
<feature type="compositionally biased region" description="Low complexity" evidence="7">
    <location>
        <begin position="110"/>
        <end position="127"/>
    </location>
</feature>
<evidence type="ECO:0000256" key="1">
    <source>
        <dbReference type="ARBA" id="ARBA00004123"/>
    </source>
</evidence>
<dbReference type="InterPro" id="IPR025974">
    <property type="entry name" value="Mif2/CENP-C_cupin"/>
</dbReference>
<dbReference type="GO" id="GO:0051455">
    <property type="term" value="P:spindle attachment to meiosis I kinetochore"/>
    <property type="evidence" value="ECO:0007669"/>
    <property type="project" value="TreeGrafter"/>
</dbReference>
<dbReference type="InterPro" id="IPR028386">
    <property type="entry name" value="CENP-C/Mif2/cnp3"/>
</dbReference>
<feature type="compositionally biased region" description="Basic and acidic residues" evidence="7">
    <location>
        <begin position="25"/>
        <end position="34"/>
    </location>
</feature>
<protein>
    <recommendedName>
        <fullName evidence="6">CENP-C homolog</fullName>
    </recommendedName>
</protein>
<comment type="subcellular location">
    <subcellularLocation>
        <location evidence="1">Nucleus</location>
    </subcellularLocation>
</comment>
<keyword evidence="10" id="KW-1185">Reference proteome</keyword>
<evidence type="ECO:0000256" key="4">
    <source>
        <dbReference type="ARBA" id="ARBA00023242"/>
    </source>
</evidence>
<reference evidence="9 10" key="1">
    <citation type="journal article" date="2020" name="ISME J.">
        <title>Uncovering the hidden diversity of litter-decomposition mechanisms in mushroom-forming fungi.</title>
        <authorList>
            <person name="Floudas D."/>
            <person name="Bentzer J."/>
            <person name="Ahren D."/>
            <person name="Johansson T."/>
            <person name="Persson P."/>
            <person name="Tunlid A."/>
        </authorList>
    </citation>
    <scope>NUCLEOTIDE SEQUENCE [LARGE SCALE GENOMIC DNA]</scope>
    <source>
        <strain evidence="9 10">CBS 291.85</strain>
    </source>
</reference>
<dbReference type="InterPro" id="IPR011051">
    <property type="entry name" value="RmlC_Cupin_sf"/>
</dbReference>
<organism evidence="9 10">
    <name type="scientific">Tetrapyrgos nigripes</name>
    <dbReference type="NCBI Taxonomy" id="182062"/>
    <lineage>
        <taxon>Eukaryota</taxon>
        <taxon>Fungi</taxon>
        <taxon>Dikarya</taxon>
        <taxon>Basidiomycota</taxon>
        <taxon>Agaricomycotina</taxon>
        <taxon>Agaricomycetes</taxon>
        <taxon>Agaricomycetidae</taxon>
        <taxon>Agaricales</taxon>
        <taxon>Marasmiineae</taxon>
        <taxon>Marasmiaceae</taxon>
        <taxon>Tetrapyrgos</taxon>
    </lineage>
</organism>
<feature type="compositionally biased region" description="Basic residues" evidence="7">
    <location>
        <begin position="532"/>
        <end position="541"/>
    </location>
</feature>
<dbReference type="AlphaFoldDB" id="A0A8H5LXP4"/>
<feature type="region of interest" description="Disordered" evidence="7">
    <location>
        <begin position="337"/>
        <end position="377"/>
    </location>
</feature>
<accession>A0A8H5LXP4</accession>
<gene>
    <name evidence="9" type="ORF">D9758_000637</name>
</gene>
<evidence type="ECO:0000256" key="7">
    <source>
        <dbReference type="SAM" id="MobiDB-lite"/>
    </source>
</evidence>
<dbReference type="GO" id="GO:0019237">
    <property type="term" value="F:centromeric DNA binding"/>
    <property type="evidence" value="ECO:0007669"/>
    <property type="project" value="InterPro"/>
</dbReference>
<feature type="compositionally biased region" description="Polar residues" evidence="7">
    <location>
        <begin position="229"/>
        <end position="239"/>
    </location>
</feature>
<evidence type="ECO:0000256" key="5">
    <source>
        <dbReference type="ARBA" id="ARBA00057947"/>
    </source>
</evidence>
<feature type="compositionally biased region" description="Acidic residues" evidence="7">
    <location>
        <begin position="79"/>
        <end position="91"/>
    </location>
</feature>
<dbReference type="EMBL" id="JAACJM010000003">
    <property type="protein sequence ID" value="KAF5373880.1"/>
    <property type="molecule type" value="Genomic_DNA"/>
</dbReference>
<dbReference type="Pfam" id="PF11699">
    <property type="entry name" value="CENP-C_C"/>
    <property type="match status" value="1"/>
</dbReference>
<feature type="region of interest" description="Disordered" evidence="7">
    <location>
        <begin position="1"/>
        <end position="299"/>
    </location>
</feature>
<sequence length="541" mass="59673">MPTEAPRKSSIGNLRRGPPKAHIPYRGDNRDVGRKTGVKIQGVDPGSDGFEPFENVIGQVDNMTPYHVKNKKRGSLAPDELDPEEEDDDQGEMSMVIDSPIDYISNSRQPISPASSRVGSSRSFRPSTNDFDELPSPNLRSAHNGRIFNGHSAGPSRLSRAFPPDEPEEDDLGANHNVDDFDSPSGSSPQHRSFTELDQDGMDDEGGPASEMSSPPRSSRAEKQKQNSRRSPSPANSDAQMAEPDDFGGLDEGGSEEEEEAPPAKKPKSPKKGKEVQTRTKSATKKENREAVPGTRRSSRKVYKPLEYWRNERVVYGRPNSGHILVPHIKEIIRIPEEPKEPLGKRKRGRSKTAQPRDGSVAKTAPANPEEGWDDETPERSLVIDWKLKTEIEKRITCIAKSVHPQPAANNEWLFQKIFGDDQFIAAGQLVIPVEGKKPSKSTKDNTYIFYLIEGAINLRVHESSLLLCTGAMFMVPRGNQYYIENVGTRDAKLFFTQARKTDDDDQVEAPNGAPAPRSSSAAVPAKPKSQPVKRAKTSGS</sequence>
<dbReference type="SUPFAM" id="SSF51182">
    <property type="entry name" value="RmlC-like cupins"/>
    <property type="match status" value="1"/>
</dbReference>
<dbReference type="PANTHER" id="PTHR16684:SF11">
    <property type="entry name" value="CENTROMERE PROTEIN C"/>
    <property type="match status" value="1"/>
</dbReference>
<evidence type="ECO:0000313" key="10">
    <source>
        <dbReference type="Proteomes" id="UP000559256"/>
    </source>
</evidence>
<evidence type="ECO:0000256" key="2">
    <source>
        <dbReference type="ARBA" id="ARBA00010291"/>
    </source>
</evidence>
<dbReference type="Proteomes" id="UP000559256">
    <property type="component" value="Unassembled WGS sequence"/>
</dbReference>
<dbReference type="GO" id="GO:0051382">
    <property type="term" value="P:kinetochore assembly"/>
    <property type="evidence" value="ECO:0007669"/>
    <property type="project" value="InterPro"/>
</dbReference>
<feature type="region of interest" description="Disordered" evidence="7">
    <location>
        <begin position="500"/>
        <end position="541"/>
    </location>
</feature>
<feature type="compositionally biased region" description="Basic and acidic residues" evidence="7">
    <location>
        <begin position="272"/>
        <end position="290"/>
    </location>
</feature>
<dbReference type="CDD" id="cd06993">
    <property type="entry name" value="cupin_CENP-C_C"/>
    <property type="match status" value="1"/>
</dbReference>
<dbReference type="GO" id="GO:0005634">
    <property type="term" value="C:nucleus"/>
    <property type="evidence" value="ECO:0007669"/>
    <property type="project" value="UniProtKB-SubCell"/>
</dbReference>
<feature type="domain" description="Mif2/CENP-C cupin" evidence="8">
    <location>
        <begin position="415"/>
        <end position="498"/>
    </location>
</feature>
<evidence type="ECO:0000256" key="6">
    <source>
        <dbReference type="ARBA" id="ARBA00075033"/>
    </source>
</evidence>
<dbReference type="OrthoDB" id="1939643at2759"/>
<dbReference type="Gene3D" id="2.60.120.10">
    <property type="entry name" value="Jelly Rolls"/>
    <property type="match status" value="1"/>
</dbReference>
<comment type="caution">
    <text evidence="9">The sequence shown here is derived from an EMBL/GenBank/DDBJ whole genome shotgun (WGS) entry which is preliminary data.</text>
</comment>
<feature type="compositionally biased region" description="Acidic residues" evidence="7">
    <location>
        <begin position="243"/>
        <end position="261"/>
    </location>
</feature>
<comment type="similarity">
    <text evidence="2">Belongs to the CENP-C/MIF2 family.</text>
</comment>